<feature type="domain" description="Striatin N-terminal" evidence="4">
    <location>
        <begin position="24"/>
        <end position="156"/>
    </location>
</feature>
<evidence type="ECO:0000259" key="4">
    <source>
        <dbReference type="Pfam" id="PF08232"/>
    </source>
</evidence>
<evidence type="ECO:0000256" key="3">
    <source>
        <dbReference type="SAM" id="MobiDB-lite"/>
    </source>
</evidence>
<feature type="compositionally biased region" description="Low complexity" evidence="3">
    <location>
        <begin position="113"/>
        <end position="126"/>
    </location>
</feature>
<reference evidence="5" key="1">
    <citation type="submission" date="2022-07" db="EMBL/GenBank/DDBJ databases">
        <title>Phylogenomic reconstructions and comparative analyses of Kickxellomycotina fungi.</title>
        <authorList>
            <person name="Reynolds N.K."/>
            <person name="Stajich J.E."/>
            <person name="Barry K."/>
            <person name="Grigoriev I.V."/>
            <person name="Crous P."/>
            <person name="Smith M.E."/>
        </authorList>
    </citation>
    <scope>NUCLEOTIDE SEQUENCE</scope>
    <source>
        <strain evidence="5">RSA 567</strain>
    </source>
</reference>
<dbReference type="AlphaFoldDB" id="A0A9W8B1A9"/>
<dbReference type="InterPro" id="IPR013258">
    <property type="entry name" value="Striatin_N"/>
</dbReference>
<dbReference type="OrthoDB" id="727118at2759"/>
<evidence type="ECO:0000256" key="1">
    <source>
        <dbReference type="ARBA" id="ARBA00023054"/>
    </source>
</evidence>
<evidence type="ECO:0000256" key="2">
    <source>
        <dbReference type="SAM" id="Coils"/>
    </source>
</evidence>
<gene>
    <name evidence="5" type="ORF">H4R34_005939</name>
</gene>
<dbReference type="PANTHER" id="PTHR15653:SF0">
    <property type="entry name" value="CONNECTOR OF KINASE TO AP-1, ISOFORM E"/>
    <property type="match status" value="1"/>
</dbReference>
<keyword evidence="6" id="KW-1185">Reference proteome</keyword>
<feature type="region of interest" description="Disordered" evidence="3">
    <location>
        <begin position="104"/>
        <end position="139"/>
    </location>
</feature>
<accession>A0A9W8B1A9</accession>
<dbReference type="Pfam" id="PF08232">
    <property type="entry name" value="Striatin"/>
    <property type="match status" value="1"/>
</dbReference>
<dbReference type="EMBL" id="JANBQB010001611">
    <property type="protein sequence ID" value="KAJ1970825.1"/>
    <property type="molecule type" value="Genomic_DNA"/>
</dbReference>
<proteinExistence type="predicted"/>
<feature type="coiled-coil region" evidence="2">
    <location>
        <begin position="57"/>
        <end position="84"/>
    </location>
</feature>
<organism evidence="5 6">
    <name type="scientific">Dimargaris verticillata</name>
    <dbReference type="NCBI Taxonomy" id="2761393"/>
    <lineage>
        <taxon>Eukaryota</taxon>
        <taxon>Fungi</taxon>
        <taxon>Fungi incertae sedis</taxon>
        <taxon>Zoopagomycota</taxon>
        <taxon>Kickxellomycotina</taxon>
        <taxon>Dimargaritomycetes</taxon>
        <taxon>Dimargaritales</taxon>
        <taxon>Dimargaritaceae</taxon>
        <taxon>Dimargaris</taxon>
    </lineage>
</organism>
<dbReference type="Proteomes" id="UP001151582">
    <property type="component" value="Unassembled WGS sequence"/>
</dbReference>
<evidence type="ECO:0000313" key="6">
    <source>
        <dbReference type="Proteomes" id="UP001151582"/>
    </source>
</evidence>
<comment type="caution">
    <text evidence="5">The sequence shown here is derived from an EMBL/GenBank/DDBJ whole genome shotgun (WGS) entry which is preliminary data.</text>
</comment>
<name>A0A9W8B1A9_9FUNG</name>
<evidence type="ECO:0000313" key="5">
    <source>
        <dbReference type="EMBL" id="KAJ1970825.1"/>
    </source>
</evidence>
<dbReference type="InterPro" id="IPR051488">
    <property type="entry name" value="WD_repeat_striatin"/>
</dbReference>
<protein>
    <recommendedName>
        <fullName evidence="4">Striatin N-terminal domain-containing protein</fullName>
    </recommendedName>
</protein>
<sequence>MAPGWSIATPPSSDSHVTPSGALTFSRVVHYLQAEWRRFDLERNEWAFERKEFVAHIHHLEQQHQSAKRTIDDLHLEIKRLQQNTKKRRFKPITKFKQLRSLGSSAELHPDASDSASSASLSTRSTDSAKDLAPASLRNPSDHALSLAELRRLLERACAALVQAKLTPAEFP</sequence>
<keyword evidence="1 2" id="KW-0175">Coiled coil</keyword>
<feature type="non-terminal residue" evidence="5">
    <location>
        <position position="1"/>
    </location>
</feature>
<dbReference type="PANTHER" id="PTHR15653">
    <property type="entry name" value="STRIATIN"/>
    <property type="match status" value="1"/>
</dbReference>